<proteinExistence type="predicted"/>
<dbReference type="CDD" id="cd01297">
    <property type="entry name" value="D-aminoacylase"/>
    <property type="match status" value="1"/>
</dbReference>
<evidence type="ECO:0000256" key="1">
    <source>
        <dbReference type="SAM" id="MobiDB-lite"/>
    </source>
</evidence>
<accession>A0A6J6KS34</accession>
<dbReference type="Gene3D" id="2.30.40.10">
    <property type="entry name" value="Urease, subunit C, domain 1"/>
    <property type="match status" value="1"/>
</dbReference>
<dbReference type="GO" id="GO:0005829">
    <property type="term" value="C:cytosol"/>
    <property type="evidence" value="ECO:0007669"/>
    <property type="project" value="TreeGrafter"/>
</dbReference>
<name>A0A6J6KS34_9ZZZZ</name>
<evidence type="ECO:0000259" key="2">
    <source>
        <dbReference type="Pfam" id="PF07969"/>
    </source>
</evidence>
<dbReference type="InterPro" id="IPR032466">
    <property type="entry name" value="Metal_Hydrolase"/>
</dbReference>
<dbReference type="PANTHER" id="PTHR11647:SF1">
    <property type="entry name" value="COLLAPSIN RESPONSE MEDIATOR PROTEIN"/>
    <property type="match status" value="1"/>
</dbReference>
<gene>
    <name evidence="3" type="ORF">UFOPK2242_00452</name>
</gene>
<feature type="domain" description="Amidohydrolase 3" evidence="2">
    <location>
        <begin position="46"/>
        <end position="552"/>
    </location>
</feature>
<organism evidence="3">
    <name type="scientific">freshwater metagenome</name>
    <dbReference type="NCBI Taxonomy" id="449393"/>
    <lineage>
        <taxon>unclassified sequences</taxon>
        <taxon>metagenomes</taxon>
        <taxon>ecological metagenomes</taxon>
    </lineage>
</organism>
<dbReference type="Pfam" id="PF07969">
    <property type="entry name" value="Amidohydro_3"/>
    <property type="match status" value="1"/>
</dbReference>
<dbReference type="SUPFAM" id="SSF51338">
    <property type="entry name" value="Composite domain of metallo-dependent hydrolases"/>
    <property type="match status" value="1"/>
</dbReference>
<dbReference type="AlphaFoldDB" id="A0A6J6KS34"/>
<reference evidence="3" key="1">
    <citation type="submission" date="2020-05" db="EMBL/GenBank/DDBJ databases">
        <authorList>
            <person name="Chiriac C."/>
            <person name="Salcher M."/>
            <person name="Ghai R."/>
            <person name="Kavagutti S V."/>
        </authorList>
    </citation>
    <scope>NUCLEOTIDE SEQUENCE</scope>
</reference>
<dbReference type="InterPro" id="IPR013108">
    <property type="entry name" value="Amidohydro_3"/>
</dbReference>
<protein>
    <submittedName>
        <fullName evidence="3">Unannotated protein</fullName>
    </submittedName>
</protein>
<sequence length="571" mass="60806">MSDLVITGGIVVDGTGGPQRLADIAVSDGIITEVAEPGSLAGSLTETIDATGLLVTPGFVDIHTHFDGQVTWDPLLTPTCWHGVTSVVMGNCGVGFAPVSPDRHDWLIGLMEGVEDIPGAALSEGIRWEWETFSEYLDAVDRAPKMLDVAAQIPHGAVRAYVMGERGARNEPATSEDIDAMATIVRDAIAAGALGFSTSRTIAHMAIDGEPVPGTFAAEDELFGLGNALKDAGGGVFELAPAGALGEDLAAPEREMDWMRRLAAICGRPVSFALTQNDHDPDSWRRMLDLCTEAAAGGSNVRPQVAGRPVTLLLGLKTFHPFAYCPSWGPVGILPLDERVARMADPEIRRRLLAEASSPDPTMRQFFDPDKSFPLGDPPDYEPHPSTSIAQIAKRAGADVWSVFYDALLADNGHAFVMRPLLNYTDGNLDAVREMLMHPTTVWGLGDGGAHCGTTCDASTPTYMLTHWARDRSNGIPLETVIKKMTSQTAGLFGLGDRGVLAPGMRADINVIDHAGLTLHTPVMVHDLPGDARRFIQRASGYVATILAGQVTLRNGEETGARPGALVRGAR</sequence>
<dbReference type="PANTHER" id="PTHR11647">
    <property type="entry name" value="HYDRANTOINASE/DIHYDROPYRIMIDINASE FAMILY MEMBER"/>
    <property type="match status" value="1"/>
</dbReference>
<evidence type="ECO:0000313" key="3">
    <source>
        <dbReference type="EMBL" id="CAB4651718.1"/>
    </source>
</evidence>
<dbReference type="SUPFAM" id="SSF51556">
    <property type="entry name" value="Metallo-dependent hydrolases"/>
    <property type="match status" value="1"/>
</dbReference>
<dbReference type="InterPro" id="IPR011059">
    <property type="entry name" value="Metal-dep_hydrolase_composite"/>
</dbReference>
<dbReference type="InterPro" id="IPR050378">
    <property type="entry name" value="Metallo-dep_Hydrolases_sf"/>
</dbReference>
<dbReference type="EMBL" id="CAEZWM010000036">
    <property type="protein sequence ID" value="CAB4651718.1"/>
    <property type="molecule type" value="Genomic_DNA"/>
</dbReference>
<dbReference type="Gene3D" id="3.20.20.140">
    <property type="entry name" value="Metal-dependent hydrolases"/>
    <property type="match status" value="2"/>
</dbReference>
<feature type="region of interest" description="Disordered" evidence="1">
    <location>
        <begin position="357"/>
        <end position="385"/>
    </location>
</feature>
<dbReference type="GO" id="GO:0016812">
    <property type="term" value="F:hydrolase activity, acting on carbon-nitrogen (but not peptide) bonds, in cyclic amides"/>
    <property type="evidence" value="ECO:0007669"/>
    <property type="project" value="TreeGrafter"/>
</dbReference>